<dbReference type="PANTHER" id="PTHR40469:SF2">
    <property type="entry name" value="GALACTOSE-BINDING DOMAIN-LIKE SUPERFAMILY PROTEIN"/>
    <property type="match status" value="1"/>
</dbReference>
<feature type="domain" description="ThuA-like" evidence="1">
    <location>
        <begin position="29"/>
        <end position="239"/>
    </location>
</feature>
<name>A0ABZ2ZBQ4_9BACT</name>
<dbReference type="Gene3D" id="3.40.50.880">
    <property type="match status" value="1"/>
</dbReference>
<dbReference type="PANTHER" id="PTHR40469">
    <property type="entry name" value="SECRETED GLYCOSYL HYDROLASE"/>
    <property type="match status" value="1"/>
</dbReference>
<dbReference type="EMBL" id="CP150096">
    <property type="protein sequence ID" value="WZN48146.1"/>
    <property type="molecule type" value="Genomic_DNA"/>
</dbReference>
<dbReference type="Pfam" id="PF06283">
    <property type="entry name" value="ThuA"/>
    <property type="match status" value="1"/>
</dbReference>
<organism evidence="2 3">
    <name type="scientific">Chitinophaga caseinilytica</name>
    <dbReference type="NCBI Taxonomy" id="2267521"/>
    <lineage>
        <taxon>Bacteria</taxon>
        <taxon>Pseudomonadati</taxon>
        <taxon>Bacteroidota</taxon>
        <taxon>Chitinophagia</taxon>
        <taxon>Chitinophagales</taxon>
        <taxon>Chitinophagaceae</taxon>
        <taxon>Chitinophaga</taxon>
    </lineage>
</organism>
<proteinExistence type="predicted"/>
<dbReference type="InterPro" id="IPR029062">
    <property type="entry name" value="Class_I_gatase-like"/>
</dbReference>
<dbReference type="RefSeq" id="WP_341842745.1">
    <property type="nucleotide sequence ID" value="NZ_CP149792.1"/>
</dbReference>
<protein>
    <submittedName>
        <fullName evidence="2">ThuA domain-containing protein</fullName>
    </submittedName>
</protein>
<evidence type="ECO:0000259" key="1">
    <source>
        <dbReference type="Pfam" id="PF06283"/>
    </source>
</evidence>
<evidence type="ECO:0000313" key="2">
    <source>
        <dbReference type="EMBL" id="WZN48146.1"/>
    </source>
</evidence>
<keyword evidence="3" id="KW-1185">Reference proteome</keyword>
<sequence>MMRYKYLFLLCAVVAISTGLVAFKKAKPRLLVFSKTAGFRHDCIPVAKVAMLKLGAENGYEVDTTEDASLFTAKNLARYKAVVFLNTTGDVLNDDQQSALEGYIRKGGGYAGVHAATDTEYDWPWYNQLVGAYFLSHPHQQTATLNVVDRNHPATAHLEPTWVRKDEWYNFKSIVPGLNVLIKIDESSYEGGKNDGNHPMSWYREFDGGRTFYTELGHTKESYSEPAFLKHILGGINYAAGKKK</sequence>
<evidence type="ECO:0000313" key="3">
    <source>
        <dbReference type="Proteomes" id="UP001449657"/>
    </source>
</evidence>
<accession>A0ABZ2ZBQ4</accession>
<reference evidence="2 3" key="1">
    <citation type="submission" date="2024-03" db="EMBL/GenBank/DDBJ databases">
        <title>Chitinophaga caseinilytica sp. nov., a casein hydrolysing bacterium isolated from forest soil.</title>
        <authorList>
            <person name="Lee D.S."/>
            <person name="Han D.M."/>
            <person name="Baek J.H."/>
            <person name="Choi D.G."/>
            <person name="Jeon J.H."/>
            <person name="Jeon C.O."/>
        </authorList>
    </citation>
    <scope>NUCLEOTIDE SEQUENCE [LARGE SCALE GENOMIC DNA]</scope>
    <source>
        <strain evidence="2 3">KACC 19118</strain>
    </source>
</reference>
<dbReference type="InterPro" id="IPR029010">
    <property type="entry name" value="ThuA-like"/>
</dbReference>
<gene>
    <name evidence="2" type="ORF">WJU22_08155</name>
</gene>
<dbReference type="SUPFAM" id="SSF52317">
    <property type="entry name" value="Class I glutamine amidotransferase-like"/>
    <property type="match status" value="1"/>
</dbReference>
<dbReference type="Proteomes" id="UP001449657">
    <property type="component" value="Chromosome"/>
</dbReference>